<feature type="transmembrane region" description="Helical" evidence="1">
    <location>
        <begin position="83"/>
        <end position="113"/>
    </location>
</feature>
<keyword evidence="4" id="KW-1185">Reference proteome</keyword>
<accession>A0A223AT68</accession>
<organism evidence="3 4">
    <name type="scientific">Mogibacterium pumilum</name>
    <dbReference type="NCBI Taxonomy" id="86332"/>
    <lineage>
        <taxon>Bacteria</taxon>
        <taxon>Bacillati</taxon>
        <taxon>Bacillota</taxon>
        <taxon>Clostridia</taxon>
        <taxon>Peptostreptococcales</taxon>
        <taxon>Anaerovoracaceae</taxon>
        <taxon>Mogibacterium</taxon>
    </lineage>
</organism>
<dbReference type="OrthoDB" id="129626at2"/>
<dbReference type="Pfam" id="PF14242">
    <property type="entry name" value="DUF4342"/>
    <property type="match status" value="1"/>
</dbReference>
<proteinExistence type="predicted"/>
<gene>
    <name evidence="3" type="ORF">AXF17_06920</name>
</gene>
<keyword evidence="1" id="KW-0472">Membrane</keyword>
<dbReference type="Gene3D" id="1.10.8.10">
    <property type="entry name" value="DNA helicase RuvA subunit, C-terminal domain"/>
    <property type="match status" value="1"/>
</dbReference>
<protein>
    <recommendedName>
        <fullName evidence="2">DUF4342 domain-containing protein</fullName>
    </recommendedName>
</protein>
<dbReference type="RefSeq" id="WP_094234403.1">
    <property type="nucleotide sequence ID" value="NZ_CP016199.1"/>
</dbReference>
<feature type="domain" description="DUF4342" evidence="2">
    <location>
        <begin position="53"/>
        <end position="120"/>
    </location>
</feature>
<evidence type="ECO:0000256" key="1">
    <source>
        <dbReference type="SAM" id="Phobius"/>
    </source>
</evidence>
<dbReference type="EMBL" id="CP016199">
    <property type="protein sequence ID" value="ASS38163.1"/>
    <property type="molecule type" value="Genomic_DNA"/>
</dbReference>
<dbReference type="AlphaFoldDB" id="A0A223AT68"/>
<dbReference type="Proteomes" id="UP000214689">
    <property type="component" value="Chromosome"/>
</dbReference>
<dbReference type="SUPFAM" id="SSF46934">
    <property type="entry name" value="UBA-like"/>
    <property type="match status" value="1"/>
</dbReference>
<dbReference type="InterPro" id="IPR009060">
    <property type="entry name" value="UBA-like_sf"/>
</dbReference>
<name>A0A223AT68_9FIRM</name>
<evidence type="ECO:0000259" key="2">
    <source>
        <dbReference type="Pfam" id="PF14242"/>
    </source>
</evidence>
<reference evidence="4" key="1">
    <citation type="submission" date="2016-05" db="EMBL/GenBank/DDBJ databases">
        <authorList>
            <person name="Holder M.E."/>
            <person name="Ajami N.J."/>
            <person name="Petrosino J.F."/>
        </authorList>
    </citation>
    <scope>NUCLEOTIDE SEQUENCE [LARGE SCALE GENOMIC DNA]</scope>
    <source>
        <strain evidence="4">ATCC 700696</strain>
    </source>
</reference>
<dbReference type="InterPro" id="IPR025642">
    <property type="entry name" value="DUF4342"/>
</dbReference>
<keyword evidence="1" id="KW-1133">Transmembrane helix</keyword>
<evidence type="ECO:0000313" key="4">
    <source>
        <dbReference type="Proteomes" id="UP000214689"/>
    </source>
</evidence>
<keyword evidence="1" id="KW-0812">Transmembrane</keyword>
<sequence>MEITLEKIELVKDRTGVSYREAKSALEEANGSVVDAIILIEETSEVDPSKDENLYGNELFARLKKTAEKGNMSRIIIKKGDEVLVNLPLTVGILGVVIAPWGMILGLVAAAGFNCNVEFVNDKGEVTDVNGKVKAQYSRAKSAGSETVDKIKDSELYNDIRLKGQDAFEDLKDKSFDTFDQVKKNVNLSDLKRKGSEILKKRSKDDEFDFSESDLTEGVDEYYDLDIENLGPDQPGNVFVDNEDAAKVEAEEK</sequence>
<evidence type="ECO:0000313" key="3">
    <source>
        <dbReference type="EMBL" id="ASS38163.1"/>
    </source>
</evidence>